<comment type="subunit">
    <text evidence="4 8">Homotetramer.</text>
</comment>
<evidence type="ECO:0000256" key="7">
    <source>
        <dbReference type="PIRSR" id="PIRSR600895-51"/>
    </source>
</evidence>
<keyword evidence="5 8" id="KW-0659">Purine metabolism</keyword>
<evidence type="ECO:0000313" key="10">
    <source>
        <dbReference type="EMBL" id="PMB97049.1"/>
    </source>
</evidence>
<gene>
    <name evidence="10" type="primary">uraH</name>
    <name evidence="10" type="ORF">CJ198_13080</name>
</gene>
<feature type="binding site" evidence="7">
    <location>
        <position position="7"/>
    </location>
    <ligand>
        <name>substrate</name>
    </ligand>
</feature>
<evidence type="ECO:0000256" key="4">
    <source>
        <dbReference type="ARBA" id="ARBA00011881"/>
    </source>
</evidence>
<dbReference type="NCBIfam" id="TIGR02962">
    <property type="entry name" value="hdxy_isourate"/>
    <property type="match status" value="1"/>
</dbReference>
<dbReference type="GO" id="GO:0006144">
    <property type="term" value="P:purine nucleobase metabolic process"/>
    <property type="evidence" value="ECO:0007669"/>
    <property type="project" value="UniProtKB-KW"/>
</dbReference>
<evidence type="ECO:0000256" key="1">
    <source>
        <dbReference type="ARBA" id="ARBA00001043"/>
    </source>
</evidence>
<dbReference type="SUPFAM" id="SSF49472">
    <property type="entry name" value="Transthyretin (synonym: prealbumin)"/>
    <property type="match status" value="1"/>
</dbReference>
<dbReference type="EMBL" id="PNFZ01000010">
    <property type="protein sequence ID" value="PMB97049.1"/>
    <property type="molecule type" value="Genomic_DNA"/>
</dbReference>
<keyword evidence="6 8" id="KW-0378">Hydrolase</keyword>
<dbReference type="PANTHER" id="PTHR10395">
    <property type="entry name" value="URICASE AND TRANSTHYRETIN-RELATED"/>
    <property type="match status" value="1"/>
</dbReference>
<comment type="catalytic activity">
    <reaction evidence="1 8">
        <text>5-hydroxyisourate + H2O = 5-hydroxy-2-oxo-4-ureido-2,5-dihydro-1H-imidazole-5-carboxylate + H(+)</text>
        <dbReference type="Rhea" id="RHEA:23736"/>
        <dbReference type="ChEBI" id="CHEBI:15377"/>
        <dbReference type="ChEBI" id="CHEBI:15378"/>
        <dbReference type="ChEBI" id="CHEBI:18072"/>
        <dbReference type="ChEBI" id="CHEBI:58639"/>
        <dbReference type="EC" id="3.5.2.17"/>
    </reaction>
</comment>
<evidence type="ECO:0000256" key="8">
    <source>
        <dbReference type="RuleBase" id="RU361270"/>
    </source>
</evidence>
<dbReference type="AlphaFoldDB" id="A0A2N6PEE3"/>
<dbReference type="PRINTS" id="PR00189">
    <property type="entry name" value="TRNSTHYRETIN"/>
</dbReference>
<dbReference type="InterPro" id="IPR023418">
    <property type="entry name" value="Thyroxine_BS"/>
</dbReference>
<dbReference type="Proteomes" id="UP000235703">
    <property type="component" value="Unassembled WGS sequence"/>
</dbReference>
<dbReference type="InterPro" id="IPR014306">
    <property type="entry name" value="Hydroxyisourate_hydrolase"/>
</dbReference>
<dbReference type="CDD" id="cd05822">
    <property type="entry name" value="TLP_HIUase"/>
    <property type="match status" value="1"/>
</dbReference>
<comment type="caution">
    <text evidence="10">The sequence shown here is derived from an EMBL/GenBank/DDBJ whole genome shotgun (WGS) entry which is preliminary data.</text>
</comment>
<dbReference type="InterPro" id="IPR023416">
    <property type="entry name" value="Transthyretin/HIU_hydrolase_d"/>
</dbReference>
<keyword evidence="11" id="KW-1185">Reference proteome</keyword>
<sequence>MSHITAHVLDSMLGVPARGVEITLMSAAGDTIATATTNDDGRVGELGPEALEPGDYRIVFAVGDYFRHRGQDHFHPSVTIDFSVKAGEAHYHIPLLLSPFAYTTYRGS</sequence>
<evidence type="ECO:0000313" key="11">
    <source>
        <dbReference type="Proteomes" id="UP000235703"/>
    </source>
</evidence>
<accession>A0A2N6PEE3</accession>
<evidence type="ECO:0000256" key="2">
    <source>
        <dbReference type="ARBA" id="ARBA00002704"/>
    </source>
</evidence>
<dbReference type="InterPro" id="IPR036817">
    <property type="entry name" value="Transthyretin/HIU_hydrolase_sf"/>
</dbReference>
<proteinExistence type="inferred from homology"/>
<comment type="similarity">
    <text evidence="3 8">Belongs to the transthyretin family. 5-hydroxyisourate hydrolase subfamily.</text>
</comment>
<evidence type="ECO:0000256" key="3">
    <source>
        <dbReference type="ARBA" id="ARBA00009850"/>
    </source>
</evidence>
<evidence type="ECO:0000256" key="6">
    <source>
        <dbReference type="ARBA" id="ARBA00022801"/>
    </source>
</evidence>
<dbReference type="EC" id="3.5.2.17" evidence="8"/>
<feature type="binding site" evidence="7">
    <location>
        <position position="42"/>
    </location>
    <ligand>
        <name>substrate</name>
    </ligand>
</feature>
<reference evidence="10 11" key="1">
    <citation type="submission" date="2017-09" db="EMBL/GenBank/DDBJ databases">
        <title>Bacterial strain isolated from the female urinary microbiota.</title>
        <authorList>
            <person name="Thomas-White K."/>
            <person name="Kumar N."/>
            <person name="Forster S."/>
            <person name="Putonti C."/>
            <person name="Lawley T."/>
            <person name="Wolfe A.J."/>
        </authorList>
    </citation>
    <scope>NUCLEOTIDE SEQUENCE [LARGE SCALE GENOMIC DNA]</scope>
    <source>
        <strain evidence="10 11">UMB0680</strain>
    </source>
</reference>
<feature type="domain" description="Transthyretin/hydroxyisourate hydrolase" evidence="9">
    <location>
        <begin position="4"/>
        <end position="107"/>
    </location>
</feature>
<dbReference type="OrthoDB" id="9792386at2"/>
<name>A0A2N6PEE3_9MICO</name>
<dbReference type="GO" id="GO:0033971">
    <property type="term" value="F:hydroxyisourate hydrolase activity"/>
    <property type="evidence" value="ECO:0007669"/>
    <property type="project" value="UniProtKB-EC"/>
</dbReference>
<evidence type="ECO:0000256" key="5">
    <source>
        <dbReference type="ARBA" id="ARBA00022631"/>
    </source>
</evidence>
<organism evidence="10 11">
    <name type="scientific">Brevibacterium luteolum</name>
    <dbReference type="NCBI Taxonomy" id="199591"/>
    <lineage>
        <taxon>Bacteria</taxon>
        <taxon>Bacillati</taxon>
        <taxon>Actinomycetota</taxon>
        <taxon>Actinomycetes</taxon>
        <taxon>Micrococcales</taxon>
        <taxon>Brevibacteriaceae</taxon>
        <taxon>Brevibacterium</taxon>
    </lineage>
</organism>
<dbReference type="PROSITE" id="PS00768">
    <property type="entry name" value="TRANSTHYRETIN_1"/>
    <property type="match status" value="1"/>
</dbReference>
<comment type="function">
    <text evidence="2">Catalyzes the hydrolysis of 5-hydroxyisourate (HIU) to 2-oxo-4-hydroxy-4-carboxy-5-ureidoimidazoline (OHCU).</text>
</comment>
<dbReference type="Gene3D" id="2.60.40.180">
    <property type="entry name" value="Transthyretin/hydroxyisourate hydrolase domain"/>
    <property type="match status" value="1"/>
</dbReference>
<dbReference type="PANTHER" id="PTHR10395:SF7">
    <property type="entry name" value="5-HYDROXYISOURATE HYDROLASE"/>
    <property type="match status" value="1"/>
</dbReference>
<dbReference type="RefSeq" id="WP_102163054.1">
    <property type="nucleotide sequence ID" value="NZ_PNFZ01000010.1"/>
</dbReference>
<protein>
    <recommendedName>
        <fullName evidence="8">5-hydroxyisourate hydrolase</fullName>
        <shortName evidence="8">HIU hydrolase</shortName>
        <shortName evidence="8">HIUHase</shortName>
        <ecNumber evidence="8">3.5.2.17</ecNumber>
    </recommendedName>
</protein>
<feature type="binding site" evidence="7">
    <location>
        <position position="105"/>
    </location>
    <ligand>
        <name>substrate</name>
    </ligand>
</feature>
<evidence type="ECO:0000259" key="9">
    <source>
        <dbReference type="Pfam" id="PF00576"/>
    </source>
</evidence>
<dbReference type="Pfam" id="PF00576">
    <property type="entry name" value="Transthyretin"/>
    <property type="match status" value="1"/>
</dbReference>
<dbReference type="InterPro" id="IPR000895">
    <property type="entry name" value="Transthyretin/HIU_hydrolase"/>
</dbReference>